<accession>A0A812BB33</accession>
<protein>
    <recommendedName>
        <fullName evidence="6">Choline transporter-like protein</fullName>
    </recommendedName>
</protein>
<gene>
    <name evidence="7" type="ORF">SPHA_12967</name>
</gene>
<evidence type="ECO:0000256" key="6">
    <source>
        <dbReference type="RuleBase" id="RU368066"/>
    </source>
</evidence>
<organism evidence="7 8">
    <name type="scientific">Acanthosepion pharaonis</name>
    <name type="common">Pharaoh cuttlefish</name>
    <name type="synonym">Sepia pharaonis</name>
    <dbReference type="NCBI Taxonomy" id="158019"/>
    <lineage>
        <taxon>Eukaryota</taxon>
        <taxon>Metazoa</taxon>
        <taxon>Spiralia</taxon>
        <taxon>Lophotrochozoa</taxon>
        <taxon>Mollusca</taxon>
        <taxon>Cephalopoda</taxon>
        <taxon>Coleoidea</taxon>
        <taxon>Decapodiformes</taxon>
        <taxon>Sepiida</taxon>
        <taxon>Sepiina</taxon>
        <taxon>Sepiidae</taxon>
        <taxon>Acanthosepion</taxon>
    </lineage>
</organism>
<feature type="transmembrane region" description="Helical" evidence="6">
    <location>
        <begin position="210"/>
        <end position="227"/>
    </location>
</feature>
<feature type="transmembrane region" description="Helical" evidence="6">
    <location>
        <begin position="286"/>
        <end position="307"/>
    </location>
</feature>
<dbReference type="OrthoDB" id="420519at2759"/>
<dbReference type="EMBL" id="CAHIKZ030000434">
    <property type="protein sequence ID" value="CAE1174119.1"/>
    <property type="molecule type" value="Genomic_DNA"/>
</dbReference>
<evidence type="ECO:0000256" key="3">
    <source>
        <dbReference type="ARBA" id="ARBA00022692"/>
    </source>
</evidence>
<keyword evidence="5 6" id="KW-0472">Membrane</keyword>
<evidence type="ECO:0000256" key="4">
    <source>
        <dbReference type="ARBA" id="ARBA00022989"/>
    </source>
</evidence>
<comment type="function">
    <text evidence="6">Choline transporter.</text>
</comment>
<feature type="transmembrane region" description="Helical" evidence="6">
    <location>
        <begin position="328"/>
        <end position="356"/>
    </location>
</feature>
<sequence length="648" mass="73119">MGCCACEEDREKDNKFADLSSPVGERGCTDIVCLVIFIVFWIGMIFISAFSFTYGDGERLVFGYDSFGNTCGKRNDPIKNVSNSGMDMRKRTHVFFMNIENPAKSMAICVKECPDVKMSNQREYQEYAKKTGIHLCRYEVDPAYYNITVSGTRGPCPKVVYKSISLLNRCVPSNLKDIPKDIAKKIVAYLNDTDIFEKILGDLYRCWREIVYLCLIALCMSFILLLLMRFLAGVIVYLILIIVSLGSIIGTAFLWWTYSSFKTKLDHDEAFQIPFLDVEINGENAFLAYSIIATILTVILLLVIFVMRKRISLAVSLFKEAGKCIVDIPLLLIQPFWTILALGAFFVYWVVALAYLSTAENPASTPEGFVVYKDHILVSWFWWYHVIGLIWTAEFIIACEQLVISEIVTTWFFTRDKGSLSCTVPKAVCHVMTYHLGTAAFGSLIITLVKLPRMILMYIDKKLKASENEFARFCIKCCTCCLWCLECCLKFLNANAYTVVAIKGTDFCPSARRAFNILVNNALRVAAINSVGDFLLFLAKLGIMASTGAIAVVWLKSLSDLHYYAIPVLLTCVFSYLLASCFMSQYEIVIDALLLSFCEDVEMNDGSAEKPYYMDSSLMEFVDNSTKKLNSLKKEENTNTDEAASSMQ</sequence>
<feature type="transmembrane region" description="Helical" evidence="6">
    <location>
        <begin position="376"/>
        <end position="397"/>
    </location>
</feature>
<evidence type="ECO:0000256" key="5">
    <source>
        <dbReference type="ARBA" id="ARBA00023136"/>
    </source>
</evidence>
<evidence type="ECO:0000313" key="8">
    <source>
        <dbReference type="Proteomes" id="UP000597762"/>
    </source>
</evidence>
<reference evidence="7" key="1">
    <citation type="submission" date="2021-01" db="EMBL/GenBank/DDBJ databases">
        <authorList>
            <person name="Li R."/>
            <person name="Bekaert M."/>
        </authorList>
    </citation>
    <scope>NUCLEOTIDE SEQUENCE</scope>
    <source>
        <strain evidence="7">Farmed</strain>
    </source>
</reference>
<comment type="subcellular location">
    <subcellularLocation>
        <location evidence="6">Cell membrane</location>
        <topology evidence="6">Multi-pass membrane protein</topology>
    </subcellularLocation>
    <subcellularLocation>
        <location evidence="1">Membrane</location>
        <topology evidence="1">Multi-pass membrane protein</topology>
    </subcellularLocation>
</comment>
<feature type="transmembrane region" description="Helical" evidence="6">
    <location>
        <begin position="234"/>
        <end position="256"/>
    </location>
</feature>
<keyword evidence="3 6" id="KW-0812">Transmembrane</keyword>
<dbReference type="PANTHER" id="PTHR12385">
    <property type="entry name" value="CHOLINE TRANSPORTER-LIKE (SLC FAMILY 44)"/>
    <property type="match status" value="1"/>
</dbReference>
<evidence type="ECO:0000256" key="1">
    <source>
        <dbReference type="ARBA" id="ARBA00004141"/>
    </source>
</evidence>
<dbReference type="GO" id="GO:0005886">
    <property type="term" value="C:plasma membrane"/>
    <property type="evidence" value="ECO:0007669"/>
    <property type="project" value="UniProtKB-SubCell"/>
</dbReference>
<comment type="similarity">
    <text evidence="2 6">Belongs to the CTL (choline transporter-like) family.</text>
</comment>
<evidence type="ECO:0000313" key="7">
    <source>
        <dbReference type="EMBL" id="CAE1174119.1"/>
    </source>
</evidence>
<dbReference type="Proteomes" id="UP000597762">
    <property type="component" value="Unassembled WGS sequence"/>
</dbReference>
<dbReference type="InterPro" id="IPR007603">
    <property type="entry name" value="Choline_transptr-like"/>
</dbReference>
<feature type="transmembrane region" description="Helical" evidence="6">
    <location>
        <begin position="561"/>
        <end position="579"/>
    </location>
</feature>
<proteinExistence type="inferred from homology"/>
<dbReference type="AlphaFoldDB" id="A0A812BB33"/>
<keyword evidence="8" id="KW-1185">Reference proteome</keyword>
<dbReference type="GO" id="GO:0022857">
    <property type="term" value="F:transmembrane transporter activity"/>
    <property type="evidence" value="ECO:0007669"/>
    <property type="project" value="UniProtKB-UniRule"/>
</dbReference>
<feature type="transmembrane region" description="Helical" evidence="6">
    <location>
        <begin position="31"/>
        <end position="54"/>
    </location>
</feature>
<dbReference type="Pfam" id="PF04515">
    <property type="entry name" value="Choline_transpo"/>
    <property type="match status" value="1"/>
</dbReference>
<feature type="transmembrane region" description="Helical" evidence="6">
    <location>
        <begin position="534"/>
        <end position="555"/>
    </location>
</feature>
<name>A0A812BB33_ACAPH</name>
<keyword evidence="4 6" id="KW-1133">Transmembrane helix</keyword>
<evidence type="ECO:0000256" key="2">
    <source>
        <dbReference type="ARBA" id="ARBA00007168"/>
    </source>
</evidence>
<comment type="caution">
    <text evidence="7">The sequence shown here is derived from an EMBL/GenBank/DDBJ whole genome shotgun (WGS) entry which is preliminary data.</text>
</comment>
<dbReference type="PANTHER" id="PTHR12385:SF12">
    <property type="entry name" value="CHOLINE TRANSPORTER-LIKE PROTEIN"/>
    <property type="match status" value="1"/>
</dbReference>